<comment type="caution">
    <text evidence="2">The sequence shown here is derived from an EMBL/GenBank/DDBJ whole genome shotgun (WGS) entry which is preliminary data.</text>
</comment>
<reference evidence="2" key="1">
    <citation type="journal article" date="2022" name="Int. J. Mol. Sci.">
        <title>Draft Genome of Tanacetum Coccineum: Genomic Comparison of Closely Related Tanacetum-Family Plants.</title>
        <authorList>
            <person name="Yamashiro T."/>
            <person name="Shiraishi A."/>
            <person name="Nakayama K."/>
            <person name="Satake H."/>
        </authorList>
    </citation>
    <scope>NUCLEOTIDE SEQUENCE</scope>
</reference>
<gene>
    <name evidence="2" type="ORF">Tco_0626303</name>
</gene>
<organism evidence="2 3">
    <name type="scientific">Tanacetum coccineum</name>
    <dbReference type="NCBI Taxonomy" id="301880"/>
    <lineage>
        <taxon>Eukaryota</taxon>
        <taxon>Viridiplantae</taxon>
        <taxon>Streptophyta</taxon>
        <taxon>Embryophyta</taxon>
        <taxon>Tracheophyta</taxon>
        <taxon>Spermatophyta</taxon>
        <taxon>Magnoliopsida</taxon>
        <taxon>eudicotyledons</taxon>
        <taxon>Gunneridae</taxon>
        <taxon>Pentapetalae</taxon>
        <taxon>asterids</taxon>
        <taxon>campanulids</taxon>
        <taxon>Asterales</taxon>
        <taxon>Asteraceae</taxon>
        <taxon>Asteroideae</taxon>
        <taxon>Anthemideae</taxon>
        <taxon>Anthemidinae</taxon>
        <taxon>Tanacetum</taxon>
    </lineage>
</organism>
<dbReference type="Proteomes" id="UP001151760">
    <property type="component" value="Unassembled WGS sequence"/>
</dbReference>
<keyword evidence="3" id="KW-1185">Reference proteome</keyword>
<name>A0ABQ4WJ97_9ASTR</name>
<proteinExistence type="predicted"/>
<reference evidence="2" key="2">
    <citation type="submission" date="2022-01" db="EMBL/GenBank/DDBJ databases">
        <authorList>
            <person name="Yamashiro T."/>
            <person name="Shiraishi A."/>
            <person name="Satake H."/>
            <person name="Nakayama K."/>
        </authorList>
    </citation>
    <scope>NUCLEOTIDE SEQUENCE</scope>
</reference>
<evidence type="ECO:0000313" key="3">
    <source>
        <dbReference type="Proteomes" id="UP001151760"/>
    </source>
</evidence>
<sequence>MAETMEQYMSKTRVDYRSGVARPKIKDKDNFELKGKFLKELRTNTFSGSDHEDANEHIKKVLEIVDLFHIPNITIDLELSSTLDRSSSCSDTTYSSEQISSLCEICSDPHDTQYCMENPKQAFVDYASSCNDEARDARLSKFEADFKQQQSEMTNKIDTVLKAITDRMAGALPSNMVKNPKMNINSTTSVLSAQENEEKENISREDINNNSSTPLDPSVSFITEKVLKFNSFFESLGLTPQLSGTKVVCTKGDDGDVMFIEIVKKNDNSRKEEPEAGGLGMHVFIGNFTYVMDFMIVEDISSIINPRLSQVVLGKSFIEISNMTHDPPEGVVRFTNGSDEIAYKMTYKIEQYNSLSDLEKEHTKSVYLRNEKDKRRGVEIEQYFQVQDYALWDVIENENSFKPALEDCMSAGYLSTANTQVNPASTQVSTANLSDDAVYAFLANQPNGSQLVYEDLKQIHEYAIEEMDLKW</sequence>
<protein>
    <recommendedName>
        <fullName evidence="4">Protein kinase-like domain, concanavalin A-like lectin/glucanase domain protein</fullName>
    </recommendedName>
</protein>
<dbReference type="EMBL" id="BQNB010008691">
    <property type="protein sequence ID" value="GJS52941.1"/>
    <property type="molecule type" value="Genomic_DNA"/>
</dbReference>
<evidence type="ECO:0008006" key="4">
    <source>
        <dbReference type="Google" id="ProtNLM"/>
    </source>
</evidence>
<evidence type="ECO:0000256" key="1">
    <source>
        <dbReference type="SAM" id="MobiDB-lite"/>
    </source>
</evidence>
<feature type="region of interest" description="Disordered" evidence="1">
    <location>
        <begin position="194"/>
        <end position="214"/>
    </location>
</feature>
<evidence type="ECO:0000313" key="2">
    <source>
        <dbReference type="EMBL" id="GJS52941.1"/>
    </source>
</evidence>
<accession>A0ABQ4WJ97</accession>